<sequence>MSLRYRLLGLTWLLQFVNYLDRVSISVTAPSMMKTLQLDASQIGLIFGAFAVGYALMQLPGGMLSDRFGAKTMLVGAPLLFSIFTGLTGLASSVAVLILVRFCFGLAEGSSNAAVYKVVSDNFSTKEAARAHSVWLSALALGPAFVAPVVVMFLTYSTWRHVFYFFSIPGVIVSLMILLMIPGRKAAVKTERVERAERRKQWGEILQQKTTWLLFVAYLTFNIGYWGFVGWMPTYLALQRHIDLKTMGYAASVPYLFGFLGLMVFGTLGSGVLHRRRPLLVAFGGLASACALYLTFTCNDVMTCLVGLSAAAFLLYGMLSPYASLVSHFSPEQARGGFAGLINTGGQIGGMASPLVVGYIVKASGSFNGGFLFMIVAMVISAVSFAMLQPHIARKSALLVNAQA</sequence>
<feature type="transmembrane region" description="Helical" evidence="5">
    <location>
        <begin position="38"/>
        <end position="56"/>
    </location>
</feature>
<keyword evidence="3 5" id="KW-1133">Transmembrane helix</keyword>
<feature type="transmembrane region" description="Helical" evidence="5">
    <location>
        <begin position="279"/>
        <end position="296"/>
    </location>
</feature>
<dbReference type="PROSITE" id="PS50850">
    <property type="entry name" value="MFS"/>
    <property type="match status" value="1"/>
</dbReference>
<dbReference type="InterPro" id="IPR050382">
    <property type="entry name" value="MFS_Na/Anion_cotransporter"/>
</dbReference>
<dbReference type="InterPro" id="IPR011701">
    <property type="entry name" value="MFS"/>
</dbReference>
<dbReference type="Pfam" id="PF07690">
    <property type="entry name" value="MFS_1"/>
    <property type="match status" value="1"/>
</dbReference>
<dbReference type="InterPro" id="IPR020846">
    <property type="entry name" value="MFS_dom"/>
</dbReference>
<evidence type="ECO:0000256" key="4">
    <source>
        <dbReference type="ARBA" id="ARBA00023136"/>
    </source>
</evidence>
<evidence type="ECO:0000256" key="5">
    <source>
        <dbReference type="SAM" id="Phobius"/>
    </source>
</evidence>
<feature type="transmembrane region" description="Helical" evidence="5">
    <location>
        <begin position="212"/>
        <end position="232"/>
    </location>
</feature>
<feature type="transmembrane region" description="Helical" evidence="5">
    <location>
        <begin position="252"/>
        <end position="272"/>
    </location>
</feature>
<feature type="transmembrane region" description="Helical" evidence="5">
    <location>
        <begin position="338"/>
        <end position="361"/>
    </location>
</feature>
<proteinExistence type="predicted"/>
<dbReference type="GO" id="GO:0016020">
    <property type="term" value="C:membrane"/>
    <property type="evidence" value="ECO:0007669"/>
    <property type="project" value="UniProtKB-SubCell"/>
</dbReference>
<dbReference type="CDD" id="cd17319">
    <property type="entry name" value="MFS_ExuT_GudP_like"/>
    <property type="match status" value="1"/>
</dbReference>
<comment type="caution">
    <text evidence="7">The sequence shown here is derived from an EMBL/GenBank/DDBJ whole genome shotgun (WGS) entry which is preliminary data.</text>
</comment>
<evidence type="ECO:0000313" key="7">
    <source>
        <dbReference type="EMBL" id="NML30375.1"/>
    </source>
</evidence>
<comment type="subcellular location">
    <subcellularLocation>
        <location evidence="1">Membrane</location>
        <topology evidence="1">Multi-pass membrane protein</topology>
    </subcellularLocation>
</comment>
<feature type="transmembrane region" description="Helical" evidence="5">
    <location>
        <begin position="134"/>
        <end position="156"/>
    </location>
</feature>
<dbReference type="PANTHER" id="PTHR11662">
    <property type="entry name" value="SOLUTE CARRIER FAMILY 17"/>
    <property type="match status" value="1"/>
</dbReference>
<evidence type="ECO:0000259" key="6">
    <source>
        <dbReference type="PROSITE" id="PS50850"/>
    </source>
</evidence>
<dbReference type="Gene3D" id="1.20.1250.20">
    <property type="entry name" value="MFS general substrate transporter like domains"/>
    <property type="match status" value="2"/>
</dbReference>
<organism evidence="7 8">
    <name type="scientific">Paraburkholderia antibiotica</name>
    <dbReference type="NCBI Taxonomy" id="2728839"/>
    <lineage>
        <taxon>Bacteria</taxon>
        <taxon>Pseudomonadati</taxon>
        <taxon>Pseudomonadota</taxon>
        <taxon>Betaproteobacteria</taxon>
        <taxon>Burkholderiales</taxon>
        <taxon>Burkholderiaceae</taxon>
        <taxon>Paraburkholderia</taxon>
    </lineage>
</organism>
<protein>
    <submittedName>
        <fullName evidence="7">MFS transporter</fullName>
    </submittedName>
</protein>
<keyword evidence="4 5" id="KW-0472">Membrane</keyword>
<name>A0A7X9X2T2_9BURK</name>
<evidence type="ECO:0000256" key="2">
    <source>
        <dbReference type="ARBA" id="ARBA00022692"/>
    </source>
</evidence>
<dbReference type="RefSeq" id="WP_169496639.1">
    <property type="nucleotide sequence ID" value="NZ_JABBFZ010000002.1"/>
</dbReference>
<feature type="transmembrane region" description="Helical" evidence="5">
    <location>
        <begin position="90"/>
        <end position="107"/>
    </location>
</feature>
<feature type="transmembrane region" description="Helical" evidence="5">
    <location>
        <begin position="308"/>
        <end position="326"/>
    </location>
</feature>
<dbReference type="GO" id="GO:0022857">
    <property type="term" value="F:transmembrane transporter activity"/>
    <property type="evidence" value="ECO:0007669"/>
    <property type="project" value="InterPro"/>
</dbReference>
<keyword evidence="2 5" id="KW-0812">Transmembrane</keyword>
<reference evidence="7 8" key="1">
    <citation type="submission" date="2020-04" db="EMBL/GenBank/DDBJ databases">
        <title>Paraburkholderia sp. G-4-1-8 isolated from soil.</title>
        <authorList>
            <person name="Dahal R.H."/>
        </authorList>
    </citation>
    <scope>NUCLEOTIDE SEQUENCE [LARGE SCALE GENOMIC DNA]</scope>
    <source>
        <strain evidence="7 8">G-4-1-8</strain>
    </source>
</reference>
<evidence type="ECO:0000256" key="3">
    <source>
        <dbReference type="ARBA" id="ARBA00022989"/>
    </source>
</evidence>
<feature type="domain" description="Major facilitator superfamily (MFS) profile" evidence="6">
    <location>
        <begin position="7"/>
        <end position="393"/>
    </location>
</feature>
<dbReference type="SUPFAM" id="SSF103473">
    <property type="entry name" value="MFS general substrate transporter"/>
    <property type="match status" value="1"/>
</dbReference>
<dbReference type="EMBL" id="JABBFZ010000002">
    <property type="protein sequence ID" value="NML30375.1"/>
    <property type="molecule type" value="Genomic_DNA"/>
</dbReference>
<evidence type="ECO:0000313" key="8">
    <source>
        <dbReference type="Proteomes" id="UP000583127"/>
    </source>
</evidence>
<dbReference type="AlphaFoldDB" id="A0A7X9X2T2"/>
<dbReference type="InterPro" id="IPR036259">
    <property type="entry name" value="MFS_trans_sf"/>
</dbReference>
<evidence type="ECO:0000256" key="1">
    <source>
        <dbReference type="ARBA" id="ARBA00004141"/>
    </source>
</evidence>
<dbReference type="Proteomes" id="UP000583127">
    <property type="component" value="Unassembled WGS sequence"/>
</dbReference>
<gene>
    <name evidence="7" type="ORF">HHL14_05975</name>
</gene>
<accession>A0A7X9X2T2</accession>
<keyword evidence="8" id="KW-1185">Reference proteome</keyword>
<feature type="transmembrane region" description="Helical" evidence="5">
    <location>
        <begin position="162"/>
        <end position="181"/>
    </location>
</feature>
<feature type="transmembrane region" description="Helical" evidence="5">
    <location>
        <begin position="367"/>
        <end position="388"/>
    </location>
</feature>
<dbReference type="PANTHER" id="PTHR11662:SF399">
    <property type="entry name" value="FI19708P1-RELATED"/>
    <property type="match status" value="1"/>
</dbReference>